<protein>
    <recommendedName>
        <fullName evidence="1">Nitroreductase domain-containing protein</fullName>
    </recommendedName>
</protein>
<dbReference type="Pfam" id="PF00881">
    <property type="entry name" value="Nitroreductase"/>
    <property type="match status" value="1"/>
</dbReference>
<sequence>MSAEKKTEYKIGEEFQRLTRYFRETLKDWTPAWDEQVSLYKTYPKAEGLDLPEAGVSGGPQLWNVIAARRSYRDFAGLPIGMNYLSQLLWACQGITLRTRNFEFRSSPSAGALYPVETYLVCNHVEGAQMGLYHYSVAGHKLELLKGGDLREPLMKAGLMQPVLFECAAAFLWTAAVGRASWKYSQRAYRYIYLDAGHIAQNLCLAAEALGMGCCLVGAFFDEEVNQLLEAEIEREPILYLAAVGPRQGESAEKS</sequence>
<dbReference type="Gene3D" id="3.40.109.10">
    <property type="entry name" value="NADH Oxidase"/>
    <property type="match status" value="1"/>
</dbReference>
<evidence type="ECO:0000259" key="1">
    <source>
        <dbReference type="Pfam" id="PF00881"/>
    </source>
</evidence>
<name>A0A1F5Z2I5_9BACT</name>
<dbReference type="CDD" id="cd02142">
    <property type="entry name" value="McbC_SagB-like_oxidoreductase"/>
    <property type="match status" value="1"/>
</dbReference>
<dbReference type="InterPro" id="IPR000415">
    <property type="entry name" value="Nitroreductase-like"/>
</dbReference>
<dbReference type="SUPFAM" id="SSF55469">
    <property type="entry name" value="FMN-dependent nitroreductase-like"/>
    <property type="match status" value="1"/>
</dbReference>
<dbReference type="NCBIfam" id="TIGR03605">
    <property type="entry name" value="antibiot_sagB"/>
    <property type="match status" value="1"/>
</dbReference>
<comment type="caution">
    <text evidence="2">The sequence shown here is derived from an EMBL/GenBank/DDBJ whole genome shotgun (WGS) entry which is preliminary data.</text>
</comment>
<proteinExistence type="predicted"/>
<accession>A0A1F5Z2I5</accession>
<dbReference type="STRING" id="1817867.A3F83_14430"/>
<dbReference type="InterPro" id="IPR052544">
    <property type="entry name" value="Bacteriocin_Proc_Enz"/>
</dbReference>
<dbReference type="Proteomes" id="UP000179129">
    <property type="component" value="Unassembled WGS sequence"/>
</dbReference>
<feature type="domain" description="Nitroreductase" evidence="1">
    <location>
        <begin position="66"/>
        <end position="245"/>
    </location>
</feature>
<organism evidence="2 3">
    <name type="scientific">Candidatus Glassbacteria bacterium RIFCSPLOWO2_12_FULL_58_11</name>
    <dbReference type="NCBI Taxonomy" id="1817867"/>
    <lineage>
        <taxon>Bacteria</taxon>
        <taxon>Candidatus Glassiibacteriota</taxon>
    </lineage>
</organism>
<dbReference type="InterPro" id="IPR029479">
    <property type="entry name" value="Nitroreductase"/>
</dbReference>
<gene>
    <name evidence="2" type="ORF">A3F83_14430</name>
</gene>
<dbReference type="PANTHER" id="PTHR43745:SF2">
    <property type="entry name" value="NITROREDUCTASE MJ1384-RELATED"/>
    <property type="match status" value="1"/>
</dbReference>
<dbReference type="AlphaFoldDB" id="A0A1F5Z2I5"/>
<evidence type="ECO:0000313" key="2">
    <source>
        <dbReference type="EMBL" id="OGG06585.1"/>
    </source>
</evidence>
<reference evidence="2 3" key="1">
    <citation type="journal article" date="2016" name="Nat. Commun.">
        <title>Thousands of microbial genomes shed light on interconnected biogeochemical processes in an aquifer system.</title>
        <authorList>
            <person name="Anantharaman K."/>
            <person name="Brown C.T."/>
            <person name="Hug L.A."/>
            <person name="Sharon I."/>
            <person name="Castelle C.J."/>
            <person name="Probst A.J."/>
            <person name="Thomas B.C."/>
            <person name="Singh A."/>
            <person name="Wilkins M.J."/>
            <person name="Karaoz U."/>
            <person name="Brodie E.L."/>
            <person name="Williams K.H."/>
            <person name="Hubbard S.S."/>
            <person name="Banfield J.F."/>
        </authorList>
    </citation>
    <scope>NUCLEOTIDE SEQUENCE [LARGE SCALE GENOMIC DNA]</scope>
</reference>
<dbReference type="PANTHER" id="PTHR43745">
    <property type="entry name" value="NITROREDUCTASE MJ1384-RELATED"/>
    <property type="match status" value="1"/>
</dbReference>
<dbReference type="GO" id="GO:0016491">
    <property type="term" value="F:oxidoreductase activity"/>
    <property type="evidence" value="ECO:0007669"/>
    <property type="project" value="InterPro"/>
</dbReference>
<dbReference type="InterPro" id="IPR020051">
    <property type="entry name" value="SagB-type_dehydrogenase"/>
</dbReference>
<evidence type="ECO:0000313" key="3">
    <source>
        <dbReference type="Proteomes" id="UP000179129"/>
    </source>
</evidence>
<dbReference type="EMBL" id="MFIX01000020">
    <property type="protein sequence ID" value="OGG06585.1"/>
    <property type="molecule type" value="Genomic_DNA"/>
</dbReference>